<dbReference type="KEGG" id="caua:113076090"/>
<name>A0A6P6N6A4_CARAU</name>
<dbReference type="GO" id="GO:0003676">
    <property type="term" value="F:nucleic acid binding"/>
    <property type="evidence" value="ECO:0007669"/>
    <property type="project" value="InterPro"/>
</dbReference>
<dbReference type="Gene3D" id="4.10.60.10">
    <property type="entry name" value="Zinc finger, CCHC-type"/>
    <property type="match status" value="1"/>
</dbReference>
<accession>A0A6P6N6A4</accession>
<organism evidence="5 6">
    <name type="scientific">Carassius auratus</name>
    <name type="common">Goldfish</name>
    <dbReference type="NCBI Taxonomy" id="7957"/>
    <lineage>
        <taxon>Eukaryota</taxon>
        <taxon>Metazoa</taxon>
        <taxon>Chordata</taxon>
        <taxon>Craniata</taxon>
        <taxon>Vertebrata</taxon>
        <taxon>Euteleostomi</taxon>
        <taxon>Actinopterygii</taxon>
        <taxon>Neopterygii</taxon>
        <taxon>Teleostei</taxon>
        <taxon>Ostariophysi</taxon>
        <taxon>Cypriniformes</taxon>
        <taxon>Cyprinidae</taxon>
        <taxon>Cyprininae</taxon>
        <taxon>Carassius</taxon>
    </lineage>
</organism>
<proteinExistence type="predicted"/>
<evidence type="ECO:0000256" key="2">
    <source>
        <dbReference type="SAM" id="Coils"/>
    </source>
</evidence>
<dbReference type="OrthoDB" id="10065209at2759"/>
<dbReference type="InterPro" id="IPR036875">
    <property type="entry name" value="Znf_CCHC_sf"/>
</dbReference>
<gene>
    <name evidence="6" type="primary">LOC113076090</name>
</gene>
<evidence type="ECO:0000256" key="3">
    <source>
        <dbReference type="SAM" id="MobiDB-lite"/>
    </source>
</evidence>
<feature type="domain" description="CCHC-type" evidence="4">
    <location>
        <begin position="302"/>
        <end position="315"/>
    </location>
</feature>
<feature type="coiled-coil region" evidence="2">
    <location>
        <begin position="20"/>
        <end position="47"/>
    </location>
</feature>
<dbReference type="AlphaFoldDB" id="A0A6P6N6A4"/>
<dbReference type="RefSeq" id="XP_026104542.1">
    <property type="nucleotide sequence ID" value="XM_026248757.1"/>
</dbReference>
<dbReference type="GeneID" id="113076090"/>
<dbReference type="SUPFAM" id="SSF57756">
    <property type="entry name" value="Retrovirus zinc finger-like domains"/>
    <property type="match status" value="1"/>
</dbReference>
<keyword evidence="1" id="KW-0479">Metal-binding</keyword>
<keyword evidence="1" id="KW-0862">Zinc</keyword>
<reference evidence="6" key="1">
    <citation type="submission" date="2025-08" db="UniProtKB">
        <authorList>
            <consortium name="RefSeq"/>
        </authorList>
    </citation>
    <scope>IDENTIFICATION</scope>
    <source>
        <strain evidence="6">Wakin</strain>
        <tissue evidence="6">Muscle</tissue>
    </source>
</reference>
<keyword evidence="5" id="KW-1185">Reference proteome</keyword>
<keyword evidence="2" id="KW-0175">Coiled coil</keyword>
<evidence type="ECO:0000259" key="4">
    <source>
        <dbReference type="PROSITE" id="PS50158"/>
    </source>
</evidence>
<keyword evidence="1" id="KW-0863">Zinc-finger</keyword>
<evidence type="ECO:0000313" key="5">
    <source>
        <dbReference type="Proteomes" id="UP000515129"/>
    </source>
</evidence>
<evidence type="ECO:0000256" key="1">
    <source>
        <dbReference type="PROSITE-ProRule" id="PRU00047"/>
    </source>
</evidence>
<evidence type="ECO:0000313" key="6">
    <source>
        <dbReference type="RefSeq" id="XP_026104542.1"/>
    </source>
</evidence>
<feature type="region of interest" description="Disordered" evidence="3">
    <location>
        <begin position="321"/>
        <end position="341"/>
    </location>
</feature>
<dbReference type="Proteomes" id="UP000515129">
    <property type="component" value="Unplaced"/>
</dbReference>
<dbReference type="GO" id="GO:0008270">
    <property type="term" value="F:zinc ion binding"/>
    <property type="evidence" value="ECO:0007669"/>
    <property type="project" value="UniProtKB-KW"/>
</dbReference>
<sequence>MLQPEEEPAVIHGAASAEGAGNVQEQIQELSRKHAEAMAAIANLSRGPTRSYVYVPRERHIQPFSGDLSKDGRNVDEFIEEVERVLLVRNQIPEDQADFVLSLLKGAAVEEVRLKQGGQPPRTEDILYLRAAFREKHSPAQLLQLEGEDLRTYSHALSQILNTVLKQSSNAIANANVALRDQFIEGVKDVALRRELRKLVRDKPQSTLVEVRDEALMWSLEDTNCIVSSETTEAQCAAMVMPVASSVTLDDVLKVVAEQGKAIGELTQAVQRLTLHCPKPESLNRPKSTMQPRFYDDGQPICFKCNGVGHIARNCVRKNKPAVKDDGSSSLQQGNAHPLLL</sequence>
<dbReference type="SMART" id="SM00343">
    <property type="entry name" value="ZnF_C2HC"/>
    <property type="match status" value="1"/>
</dbReference>
<protein>
    <submittedName>
        <fullName evidence="6">Uncharacterized protein LOC113076090</fullName>
    </submittedName>
</protein>
<dbReference type="PROSITE" id="PS50158">
    <property type="entry name" value="ZF_CCHC"/>
    <property type="match status" value="1"/>
</dbReference>
<dbReference type="InterPro" id="IPR001878">
    <property type="entry name" value="Znf_CCHC"/>
</dbReference>
<dbReference type="Pfam" id="PF00098">
    <property type="entry name" value="zf-CCHC"/>
    <property type="match status" value="1"/>
</dbReference>